<keyword evidence="1" id="KW-0406">Ion transport</keyword>
<sequence length="479" mass="53993">MMAKNDLQRSITTATARQLATTTKTAPQMGSITPRLLLKLLPWTQVDSGTYRVNRTKVELKSAERIEVEFFDGVPAFRVESFRRIPLFSHIDEDIVNRLAKKFQVEQVELGGSLIKEGKDRQKFFIVAKGQVEILSKGTHGENLRIALLSEGEYFGEADIISDKPSSVTVRTITSGVFFTLNSAELESIIKEVPNFREQFQKAVDAHLRLKATVNTHGEKHIDLVSGHEEDNLIPETYIDYEETPREYSLNTLQTVVRVHTRVSDLYNNPYNQLEQQMRLSIESIKERQEWELVNNKHFGLLASVEPSYRISTRYGAPTPDDLDELLSLVWKSPSFFLAHPRAIAAFERECTWRGVPPVTTNVFGVSVITWRGVPIIPSDKVEIKGQYLTNRGVGNTSFILVRTGEAEQGIVGLHQTGIPGEIAPSLSARLMGLDKFGVASYLLTKYFSLASLTDDAIAVLENVEVGYYHDYQNRKSEK</sequence>
<dbReference type="InterPro" id="IPR050866">
    <property type="entry name" value="CNG_cation_channel"/>
</dbReference>
<dbReference type="KEGG" id="ppn:Palpr_1596"/>
<dbReference type="InterPro" id="IPR045641">
    <property type="entry name" value="SrpI-like"/>
</dbReference>
<dbReference type="Gene3D" id="2.60.120.10">
    <property type="entry name" value="Jelly Rolls"/>
    <property type="match status" value="1"/>
</dbReference>
<dbReference type="InterPro" id="IPR014710">
    <property type="entry name" value="RmlC-like_jellyroll"/>
</dbReference>
<dbReference type="Pfam" id="PF19307">
    <property type="entry name" value="SrpI-like"/>
    <property type="match status" value="1"/>
</dbReference>
<keyword evidence="1" id="KW-1071">Ligand-gated ion channel</keyword>
<dbReference type="RefSeq" id="WP_013445108.1">
    <property type="nucleotide sequence ID" value="NC_014734.1"/>
</dbReference>
<dbReference type="CDD" id="cd00038">
    <property type="entry name" value="CAP_ED"/>
    <property type="match status" value="1"/>
</dbReference>
<dbReference type="InterPro" id="IPR018490">
    <property type="entry name" value="cNMP-bd_dom_sf"/>
</dbReference>
<dbReference type="eggNOG" id="COG0664">
    <property type="taxonomic scope" value="Bacteria"/>
</dbReference>
<keyword evidence="1" id="KW-0813">Transport</keyword>
<dbReference type="SMART" id="SM00100">
    <property type="entry name" value="cNMP"/>
    <property type="match status" value="1"/>
</dbReference>
<dbReference type="InterPro" id="IPR049817">
    <property type="entry name" value="Encap_f2b"/>
</dbReference>
<dbReference type="Pfam" id="PF00027">
    <property type="entry name" value="cNMP_binding"/>
    <property type="match status" value="1"/>
</dbReference>
<name>E4T4U5_PALPW</name>
<organism evidence="3 4">
    <name type="scientific">Paludibacter propionicigenes (strain DSM 17365 / JCM 13257 / WB4)</name>
    <dbReference type="NCBI Taxonomy" id="694427"/>
    <lineage>
        <taxon>Bacteria</taxon>
        <taxon>Pseudomonadati</taxon>
        <taxon>Bacteroidota</taxon>
        <taxon>Bacteroidia</taxon>
        <taxon>Bacteroidales</taxon>
        <taxon>Paludibacteraceae</taxon>
        <taxon>Paludibacter</taxon>
    </lineage>
</organism>
<feature type="domain" description="Cyclic nucleotide-binding" evidence="2">
    <location>
        <begin position="87"/>
        <end position="190"/>
    </location>
</feature>
<dbReference type="AlphaFoldDB" id="E4T4U5"/>
<dbReference type="GO" id="GO:0044877">
    <property type="term" value="F:protein-containing complex binding"/>
    <property type="evidence" value="ECO:0007669"/>
    <property type="project" value="TreeGrafter"/>
</dbReference>
<proteinExistence type="predicted"/>
<dbReference type="PANTHER" id="PTHR45638">
    <property type="entry name" value="CYCLIC NUCLEOTIDE-GATED CATION CHANNEL SUBUNIT A"/>
    <property type="match status" value="1"/>
</dbReference>
<evidence type="ECO:0000313" key="3">
    <source>
        <dbReference type="EMBL" id="ADQ79739.1"/>
    </source>
</evidence>
<accession>E4T4U5</accession>
<dbReference type="NCBIfam" id="NF041163">
    <property type="entry name" value="encap_f2b"/>
    <property type="match status" value="1"/>
</dbReference>
<dbReference type="STRING" id="694427.Palpr_1596"/>
<dbReference type="PANTHER" id="PTHR45638:SF11">
    <property type="entry name" value="CYCLIC NUCLEOTIDE-GATED CATION CHANNEL SUBUNIT A"/>
    <property type="match status" value="1"/>
</dbReference>
<evidence type="ECO:0000259" key="2">
    <source>
        <dbReference type="PROSITE" id="PS50042"/>
    </source>
</evidence>
<keyword evidence="1" id="KW-0407">Ion channel</keyword>
<evidence type="ECO:0000256" key="1">
    <source>
        <dbReference type="ARBA" id="ARBA00023286"/>
    </source>
</evidence>
<dbReference type="Proteomes" id="UP000008718">
    <property type="component" value="Chromosome"/>
</dbReference>
<dbReference type="PROSITE" id="PS50042">
    <property type="entry name" value="CNMP_BINDING_3"/>
    <property type="match status" value="1"/>
</dbReference>
<reference evidence="3 4" key="2">
    <citation type="journal article" date="2011" name="Stand. Genomic Sci.">
        <title>Complete genome sequence of Paludibacter propionicigenes type strain (WB4).</title>
        <authorList>
            <person name="Gronow S."/>
            <person name="Munk C."/>
            <person name="Lapidus A."/>
            <person name="Nolan M."/>
            <person name="Lucas S."/>
            <person name="Hammon N."/>
            <person name="Deshpande S."/>
            <person name="Cheng J.F."/>
            <person name="Tapia R."/>
            <person name="Han C."/>
            <person name="Goodwin L."/>
            <person name="Pitluck S."/>
            <person name="Liolios K."/>
            <person name="Ivanova N."/>
            <person name="Mavromatis K."/>
            <person name="Mikhailova N."/>
            <person name="Pati A."/>
            <person name="Chen A."/>
            <person name="Palaniappan K."/>
            <person name="Land M."/>
            <person name="Hauser L."/>
            <person name="Chang Y.J."/>
            <person name="Jeffries C.D."/>
            <person name="Brambilla E."/>
            <person name="Rohde M."/>
            <person name="Goker M."/>
            <person name="Detter J.C."/>
            <person name="Woyke T."/>
            <person name="Bristow J."/>
            <person name="Eisen J.A."/>
            <person name="Markowitz V."/>
            <person name="Hugenholtz P."/>
            <person name="Kyrpides N.C."/>
            <person name="Klenk H.P."/>
        </authorList>
    </citation>
    <scope>NUCLEOTIDE SEQUENCE [LARGE SCALE GENOMIC DNA]</scope>
    <source>
        <strain evidence="4">DSM 17365 / JCM 13257 / WB4</strain>
    </source>
</reference>
<gene>
    <name evidence="3" type="ordered locus">Palpr_1596</name>
</gene>
<dbReference type="InterPro" id="IPR000595">
    <property type="entry name" value="cNMP-bd_dom"/>
</dbReference>
<dbReference type="GO" id="GO:0005221">
    <property type="term" value="F:intracellularly cyclic nucleotide-activated monoatomic cation channel activity"/>
    <property type="evidence" value="ECO:0007669"/>
    <property type="project" value="InterPro"/>
</dbReference>
<evidence type="ECO:0000313" key="4">
    <source>
        <dbReference type="Proteomes" id="UP000008718"/>
    </source>
</evidence>
<keyword evidence="4" id="KW-1185">Reference proteome</keyword>
<dbReference type="HOGENOM" id="CLU_056341_0_0_10"/>
<dbReference type="EMBL" id="CP002345">
    <property type="protein sequence ID" value="ADQ79739.1"/>
    <property type="molecule type" value="Genomic_DNA"/>
</dbReference>
<dbReference type="SUPFAM" id="SSF51206">
    <property type="entry name" value="cAMP-binding domain-like"/>
    <property type="match status" value="1"/>
</dbReference>
<protein>
    <submittedName>
        <fullName evidence="3">Putative transcriptional regulator, Crp/Fnr family</fullName>
    </submittedName>
</protein>
<reference key="1">
    <citation type="submission" date="2010-11" db="EMBL/GenBank/DDBJ databases">
        <title>The complete genome of Paludibacter propionicigenes DSM 17365.</title>
        <authorList>
            <consortium name="US DOE Joint Genome Institute (JGI-PGF)"/>
            <person name="Lucas S."/>
            <person name="Copeland A."/>
            <person name="Lapidus A."/>
            <person name="Bruce D."/>
            <person name="Goodwin L."/>
            <person name="Pitluck S."/>
            <person name="Kyrpides N."/>
            <person name="Mavromatis K."/>
            <person name="Ivanova N."/>
            <person name="Munk A.C."/>
            <person name="Brettin T."/>
            <person name="Detter J.C."/>
            <person name="Han C."/>
            <person name="Tapia R."/>
            <person name="Land M."/>
            <person name="Hauser L."/>
            <person name="Markowitz V."/>
            <person name="Cheng J.-F."/>
            <person name="Hugenholtz P."/>
            <person name="Woyke T."/>
            <person name="Wu D."/>
            <person name="Gronow S."/>
            <person name="Wellnitz S."/>
            <person name="Brambilla E."/>
            <person name="Klenk H.-P."/>
            <person name="Eisen J.A."/>
        </authorList>
    </citation>
    <scope>NUCLEOTIDE SEQUENCE</scope>
    <source>
        <strain>WB4</strain>
    </source>
</reference>